<dbReference type="Pfam" id="PF03765">
    <property type="entry name" value="CRAL_TRIO_N"/>
    <property type="match status" value="1"/>
</dbReference>
<comment type="subcellular location">
    <subcellularLocation>
        <location evidence="1">Cell membrane</location>
        <topology evidence="1">Peripheral membrane protein</topology>
    </subcellularLocation>
    <subcellularLocation>
        <location evidence="2">Golgi apparatus membrane</location>
        <topology evidence="2">Peripheral membrane protein</topology>
    </subcellularLocation>
</comment>
<dbReference type="Proteomes" id="UP001189624">
    <property type="component" value="Chromosome 5"/>
</dbReference>
<dbReference type="SUPFAM" id="SSF52087">
    <property type="entry name" value="CRAL/TRIO domain"/>
    <property type="match status" value="1"/>
</dbReference>
<dbReference type="Gene3D" id="1.10.8.20">
    <property type="entry name" value="N-terminal domain of phosphatidylinositol transfer protein sec14p"/>
    <property type="match status" value="1"/>
</dbReference>
<dbReference type="GO" id="GO:0000139">
    <property type="term" value="C:Golgi membrane"/>
    <property type="evidence" value="ECO:0007669"/>
    <property type="project" value="UniProtKB-SubCell"/>
</dbReference>
<dbReference type="Gramene" id="rna-AYBTSS11_LOCUS17788">
    <property type="protein sequence ID" value="CAJ1958525.1"/>
    <property type="gene ID" value="gene-AYBTSS11_LOCUS17788"/>
</dbReference>
<dbReference type="SUPFAM" id="SSF46938">
    <property type="entry name" value="CRAL/TRIO N-terminal domain"/>
    <property type="match status" value="1"/>
</dbReference>
<dbReference type="GO" id="GO:0005886">
    <property type="term" value="C:plasma membrane"/>
    <property type="evidence" value="ECO:0007669"/>
    <property type="project" value="UniProtKB-SubCell"/>
</dbReference>
<name>A0AA86TAZ6_9FABA</name>
<protein>
    <recommendedName>
        <fullName evidence="7">CRAL-TRIO domain-containing protein</fullName>
    </recommendedName>
</protein>
<feature type="domain" description="CRAL-TRIO" evidence="7">
    <location>
        <begin position="149"/>
        <end position="324"/>
    </location>
</feature>
<evidence type="ECO:0000313" key="8">
    <source>
        <dbReference type="EMBL" id="CAJ1958525.1"/>
    </source>
</evidence>
<dbReference type="PANTHER" id="PTHR45657:SF8">
    <property type="entry name" value="PHOSPHATIDYLINOSITOL_PHOSPHATIDYLCHOLINE TRANSFER PROTEIN SFH13"/>
    <property type="match status" value="1"/>
</dbReference>
<keyword evidence="4" id="KW-0333">Golgi apparatus</keyword>
<dbReference type="GO" id="GO:0015031">
    <property type="term" value="P:protein transport"/>
    <property type="evidence" value="ECO:0007669"/>
    <property type="project" value="UniProtKB-KW"/>
</dbReference>
<dbReference type="Pfam" id="PF00650">
    <property type="entry name" value="CRAL_TRIO"/>
    <property type="match status" value="1"/>
</dbReference>
<dbReference type="InterPro" id="IPR036865">
    <property type="entry name" value="CRAL-TRIO_dom_sf"/>
</dbReference>
<evidence type="ECO:0000256" key="1">
    <source>
        <dbReference type="ARBA" id="ARBA00004202"/>
    </source>
</evidence>
<keyword evidence="9" id="KW-1185">Reference proteome</keyword>
<feature type="compositionally biased region" description="Basic residues" evidence="6">
    <location>
        <begin position="35"/>
        <end position="44"/>
    </location>
</feature>
<dbReference type="PANTHER" id="PTHR45657">
    <property type="entry name" value="CRAL-TRIO DOMAIN-CONTAINING PROTEIN YKL091C-RELATED"/>
    <property type="match status" value="1"/>
</dbReference>
<dbReference type="SMART" id="SM00516">
    <property type="entry name" value="SEC14"/>
    <property type="match status" value="1"/>
</dbReference>
<feature type="compositionally biased region" description="Basic and acidic residues" evidence="6">
    <location>
        <begin position="17"/>
        <end position="34"/>
    </location>
</feature>
<evidence type="ECO:0000259" key="7">
    <source>
        <dbReference type="PROSITE" id="PS50191"/>
    </source>
</evidence>
<comment type="similarity">
    <text evidence="5">Belongs to the SFH family.</text>
</comment>
<keyword evidence="3" id="KW-0813">Transport</keyword>
<evidence type="ECO:0000256" key="3">
    <source>
        <dbReference type="ARBA" id="ARBA00022927"/>
    </source>
</evidence>
<reference evidence="8" key="1">
    <citation type="submission" date="2023-10" db="EMBL/GenBank/DDBJ databases">
        <authorList>
            <person name="Domelevo Entfellner J.-B."/>
        </authorList>
    </citation>
    <scope>NUCLEOTIDE SEQUENCE</scope>
</reference>
<dbReference type="EMBL" id="OY731402">
    <property type="protein sequence ID" value="CAJ1958525.1"/>
    <property type="molecule type" value="Genomic_DNA"/>
</dbReference>
<evidence type="ECO:0000256" key="5">
    <source>
        <dbReference type="ARBA" id="ARBA00038020"/>
    </source>
</evidence>
<evidence type="ECO:0000256" key="2">
    <source>
        <dbReference type="ARBA" id="ARBA00004395"/>
    </source>
</evidence>
<sequence>MVVKCGVEGFDGQCSNEESRERRSDVENSEDERRRSRIGNLKKKAMSASSRFTHSLKKRGKRKIDYRVPSVSIEDVRDAREETAVHELRQKLVERGSLPARHDDYHTLLRFLKAREFNIEKTIQMWEEMLMWRKEYGTDTILEDFEFGELEEVLQYYPQGYHGVDREGRPVYIERLGKAHPSRLMRITTIDRYLKYHVQEFERTLHEKFPACSIAAKRRISSTTTILDVQGLGMKNFSRTAANLLSAMTKIDSSYYPETLHQMYIVNAGSGFKKMLWPAAQKFLDPKTIAKIQIVETKSLYKLLEVIDSSQLPDFLGGSCTCASEGGCLRSNKGPWNDPDIMKLVHNEEGTFVRQIIKVPYGQQHDSFQMHPLKERCSDTSTAESGSDMNEYSSPNRHSSCPYPYLAPVCEEVKAPDLNGYYSCDDSSLAVEKVIGSDNFRPNREQPMRTNDLGNVACRTVSGVTSGSNWFSIVKVKAEKINVFYVARVLKLFTEKLVTLLRNLTIDFWRTQNNIHPSITREHNINNLSAAAEAASEREYILPCIQRLQRLEKIFEELNNKPDRMPREKEQMLMDSMDRIKSVECDLEKTKRVLHAAVMKQLEIVEMLENLKKTKCRQRRLFC</sequence>
<dbReference type="Gene3D" id="3.40.525.10">
    <property type="entry name" value="CRAL-TRIO lipid binding domain"/>
    <property type="match status" value="1"/>
</dbReference>
<dbReference type="PROSITE" id="PS50191">
    <property type="entry name" value="CRAL_TRIO"/>
    <property type="match status" value="1"/>
</dbReference>
<gene>
    <name evidence="8" type="ORF">AYBTSS11_LOCUS17788</name>
</gene>
<proteinExistence type="inferred from homology"/>
<organism evidence="8 9">
    <name type="scientific">Sphenostylis stenocarpa</name>
    <dbReference type="NCBI Taxonomy" id="92480"/>
    <lineage>
        <taxon>Eukaryota</taxon>
        <taxon>Viridiplantae</taxon>
        <taxon>Streptophyta</taxon>
        <taxon>Embryophyta</taxon>
        <taxon>Tracheophyta</taxon>
        <taxon>Spermatophyta</taxon>
        <taxon>Magnoliopsida</taxon>
        <taxon>eudicotyledons</taxon>
        <taxon>Gunneridae</taxon>
        <taxon>Pentapetalae</taxon>
        <taxon>rosids</taxon>
        <taxon>fabids</taxon>
        <taxon>Fabales</taxon>
        <taxon>Fabaceae</taxon>
        <taxon>Papilionoideae</taxon>
        <taxon>50 kb inversion clade</taxon>
        <taxon>NPAAA clade</taxon>
        <taxon>indigoferoid/millettioid clade</taxon>
        <taxon>Phaseoleae</taxon>
        <taxon>Sphenostylis</taxon>
    </lineage>
</organism>
<evidence type="ECO:0000313" key="9">
    <source>
        <dbReference type="Proteomes" id="UP001189624"/>
    </source>
</evidence>
<evidence type="ECO:0000256" key="6">
    <source>
        <dbReference type="SAM" id="MobiDB-lite"/>
    </source>
</evidence>
<dbReference type="CDD" id="cd00170">
    <property type="entry name" value="SEC14"/>
    <property type="match status" value="1"/>
</dbReference>
<dbReference type="AlphaFoldDB" id="A0AA86TAZ6"/>
<accession>A0AA86TAZ6</accession>
<feature type="region of interest" description="Disordered" evidence="6">
    <location>
        <begin position="8"/>
        <end position="44"/>
    </location>
</feature>
<feature type="compositionally biased region" description="Polar residues" evidence="6">
    <location>
        <begin position="379"/>
        <end position="397"/>
    </location>
</feature>
<evidence type="ECO:0000256" key="4">
    <source>
        <dbReference type="ARBA" id="ARBA00023034"/>
    </source>
</evidence>
<dbReference type="InterPro" id="IPR051026">
    <property type="entry name" value="PI/PC_transfer"/>
</dbReference>
<dbReference type="SMART" id="SM01100">
    <property type="entry name" value="CRAL_TRIO_N"/>
    <property type="match status" value="1"/>
</dbReference>
<dbReference type="InterPro" id="IPR001251">
    <property type="entry name" value="CRAL-TRIO_dom"/>
</dbReference>
<keyword evidence="3" id="KW-0653">Protein transport</keyword>
<feature type="region of interest" description="Disordered" evidence="6">
    <location>
        <begin position="378"/>
        <end position="397"/>
    </location>
</feature>
<dbReference type="InterPro" id="IPR011074">
    <property type="entry name" value="CRAL/TRIO_N_dom"/>
</dbReference>
<dbReference type="InterPro" id="IPR036273">
    <property type="entry name" value="CRAL/TRIO_N_dom_sf"/>
</dbReference>